<dbReference type="GO" id="GO:0005504">
    <property type="term" value="F:fatty acid binding"/>
    <property type="evidence" value="ECO:0007669"/>
    <property type="project" value="TreeGrafter"/>
</dbReference>
<dbReference type="GO" id="GO:0055088">
    <property type="term" value="P:lipid homeostasis"/>
    <property type="evidence" value="ECO:0007669"/>
    <property type="project" value="TreeGrafter"/>
</dbReference>
<accession>A0A6A3BGQ6</accession>
<feature type="domain" description="Acyl-CoA oxidase C-alpha1" evidence="7">
    <location>
        <begin position="22"/>
        <end position="88"/>
    </location>
</feature>
<dbReference type="Gene3D" id="1.20.140.10">
    <property type="entry name" value="Butyryl-CoA Dehydrogenase, subunit A, domain 3"/>
    <property type="match status" value="2"/>
</dbReference>
<dbReference type="InterPro" id="IPR036250">
    <property type="entry name" value="AcylCo_DH-like_C"/>
</dbReference>
<evidence type="ECO:0000256" key="2">
    <source>
        <dbReference type="ARBA" id="ARBA00006288"/>
    </source>
</evidence>
<keyword evidence="6" id="KW-0443">Lipid metabolism</keyword>
<protein>
    <recommendedName>
        <fullName evidence="3">acyl-CoA oxidase</fullName>
        <ecNumber evidence="3">1.3.3.6</ecNumber>
    </recommendedName>
</protein>
<evidence type="ECO:0000256" key="3">
    <source>
        <dbReference type="ARBA" id="ARBA00012870"/>
    </source>
</evidence>
<comment type="catalytic activity">
    <reaction evidence="1">
        <text>a 2,3-saturated acyl-CoA + O2 = a (2E)-enoyl-CoA + H2O2</text>
        <dbReference type="Rhea" id="RHEA:38959"/>
        <dbReference type="ChEBI" id="CHEBI:15379"/>
        <dbReference type="ChEBI" id="CHEBI:16240"/>
        <dbReference type="ChEBI" id="CHEBI:58856"/>
        <dbReference type="ChEBI" id="CHEBI:65111"/>
        <dbReference type="EC" id="1.3.3.6"/>
    </reaction>
</comment>
<dbReference type="InterPro" id="IPR012258">
    <property type="entry name" value="Acyl-CoA_oxidase"/>
</dbReference>
<dbReference type="SUPFAM" id="SSF47203">
    <property type="entry name" value="Acyl-CoA dehydrogenase C-terminal domain-like"/>
    <property type="match status" value="2"/>
</dbReference>
<dbReference type="FunFam" id="1.20.140.10:FF:000007">
    <property type="entry name" value="Acyl-coenzyme A oxidase"/>
    <property type="match status" value="1"/>
</dbReference>
<name>A0A6A3BGQ6_HIBSY</name>
<keyword evidence="9" id="KW-1185">Reference proteome</keyword>
<dbReference type="GO" id="GO:0003997">
    <property type="term" value="F:acyl-CoA oxidase activity"/>
    <property type="evidence" value="ECO:0007669"/>
    <property type="project" value="UniProtKB-EC"/>
</dbReference>
<comment type="similarity">
    <text evidence="2">Belongs to the acyl-CoA oxidase family.</text>
</comment>
<dbReference type="GO" id="GO:0005777">
    <property type="term" value="C:peroxisome"/>
    <property type="evidence" value="ECO:0007669"/>
    <property type="project" value="InterPro"/>
</dbReference>
<dbReference type="Proteomes" id="UP000436088">
    <property type="component" value="Unassembled WGS sequence"/>
</dbReference>
<gene>
    <name evidence="8" type="ORF">F3Y22_tig00110156pilonHSYRG00551</name>
</gene>
<dbReference type="PANTHER" id="PTHR10909">
    <property type="entry name" value="ELECTRON TRANSPORT OXIDOREDUCTASE"/>
    <property type="match status" value="1"/>
</dbReference>
<keyword evidence="4" id="KW-0276">Fatty acid metabolism</keyword>
<dbReference type="InterPro" id="IPR055060">
    <property type="entry name" value="ACOX_C_alpha1"/>
</dbReference>
<proteinExistence type="inferred from homology"/>
<dbReference type="PANTHER" id="PTHR10909:SF352">
    <property type="entry name" value="ACYL-COENZYME A OXIDASE-LIKE PROTEIN"/>
    <property type="match status" value="1"/>
</dbReference>
<evidence type="ECO:0000256" key="5">
    <source>
        <dbReference type="ARBA" id="ARBA00023002"/>
    </source>
</evidence>
<dbReference type="Pfam" id="PF22924">
    <property type="entry name" value="ACOX_C_alpha1"/>
    <property type="match status" value="1"/>
</dbReference>
<comment type="caution">
    <text evidence="8">The sequence shown here is derived from an EMBL/GenBank/DDBJ whole genome shotgun (WGS) entry which is preliminary data.</text>
</comment>
<sequence>MRCRSQWMGTTFKLMYVKRTPQSSKTMHVVSSSFKATFTWSNMQILQECREACGGQALKTENRVGHLIAELDVESTFVGDNNILMQQFRSAKLFFAEYVAAQKRNKVFKGLGLEHMNQPCPVIPSQLNSTTLRCSQFQMDALCLRERELLNRFVADVSQCQARRECKEHAFIMSYQLTEDLSKAFSDRAIFQTLVEAEATLAASSLKDVLGMVRSLYALSCLEDVTYLRYGYLSVAVK</sequence>
<organism evidence="8 9">
    <name type="scientific">Hibiscus syriacus</name>
    <name type="common">Rose of Sharon</name>
    <dbReference type="NCBI Taxonomy" id="106335"/>
    <lineage>
        <taxon>Eukaryota</taxon>
        <taxon>Viridiplantae</taxon>
        <taxon>Streptophyta</taxon>
        <taxon>Embryophyta</taxon>
        <taxon>Tracheophyta</taxon>
        <taxon>Spermatophyta</taxon>
        <taxon>Magnoliopsida</taxon>
        <taxon>eudicotyledons</taxon>
        <taxon>Gunneridae</taxon>
        <taxon>Pentapetalae</taxon>
        <taxon>rosids</taxon>
        <taxon>malvids</taxon>
        <taxon>Malvales</taxon>
        <taxon>Malvaceae</taxon>
        <taxon>Malvoideae</taxon>
        <taxon>Hibiscus</taxon>
    </lineage>
</organism>
<reference evidence="8" key="1">
    <citation type="submission" date="2019-09" db="EMBL/GenBank/DDBJ databases">
        <title>Draft genome information of white flower Hibiscus syriacus.</title>
        <authorList>
            <person name="Kim Y.-M."/>
        </authorList>
    </citation>
    <scope>NUCLEOTIDE SEQUENCE [LARGE SCALE GENOMIC DNA]</scope>
    <source>
        <strain evidence="8">YM2019G1</strain>
    </source>
</reference>
<dbReference type="EMBL" id="VEPZ02000855">
    <property type="protein sequence ID" value="KAE8716196.1"/>
    <property type="molecule type" value="Genomic_DNA"/>
</dbReference>
<dbReference type="GO" id="GO:0033540">
    <property type="term" value="P:fatty acid beta-oxidation using acyl-CoA oxidase"/>
    <property type="evidence" value="ECO:0007669"/>
    <property type="project" value="TreeGrafter"/>
</dbReference>
<evidence type="ECO:0000313" key="8">
    <source>
        <dbReference type="EMBL" id="KAE8716196.1"/>
    </source>
</evidence>
<evidence type="ECO:0000256" key="4">
    <source>
        <dbReference type="ARBA" id="ARBA00022832"/>
    </source>
</evidence>
<evidence type="ECO:0000256" key="6">
    <source>
        <dbReference type="ARBA" id="ARBA00023098"/>
    </source>
</evidence>
<evidence type="ECO:0000259" key="7">
    <source>
        <dbReference type="Pfam" id="PF22924"/>
    </source>
</evidence>
<dbReference type="GO" id="GO:0071949">
    <property type="term" value="F:FAD binding"/>
    <property type="evidence" value="ECO:0007669"/>
    <property type="project" value="InterPro"/>
</dbReference>
<dbReference type="AlphaFoldDB" id="A0A6A3BGQ6"/>
<evidence type="ECO:0000313" key="9">
    <source>
        <dbReference type="Proteomes" id="UP000436088"/>
    </source>
</evidence>
<dbReference type="EC" id="1.3.3.6" evidence="3"/>
<evidence type="ECO:0000256" key="1">
    <source>
        <dbReference type="ARBA" id="ARBA00001201"/>
    </source>
</evidence>
<keyword evidence="5" id="KW-0560">Oxidoreductase</keyword>